<gene>
    <name evidence="1" type="ORF">LCGC14_1028390</name>
</gene>
<proteinExistence type="predicted"/>
<dbReference type="Pfam" id="PF00702">
    <property type="entry name" value="Hydrolase"/>
    <property type="match status" value="1"/>
</dbReference>
<evidence type="ECO:0000313" key="1">
    <source>
        <dbReference type="EMBL" id="KKN11251.1"/>
    </source>
</evidence>
<reference evidence="1" key="1">
    <citation type="journal article" date="2015" name="Nature">
        <title>Complex archaea that bridge the gap between prokaryotes and eukaryotes.</title>
        <authorList>
            <person name="Spang A."/>
            <person name="Saw J.H."/>
            <person name="Jorgensen S.L."/>
            <person name="Zaremba-Niedzwiedzka K."/>
            <person name="Martijn J."/>
            <person name="Lind A.E."/>
            <person name="van Eijk R."/>
            <person name="Schleper C."/>
            <person name="Guy L."/>
            <person name="Ettema T.J."/>
        </authorList>
    </citation>
    <scope>NUCLEOTIDE SEQUENCE</scope>
</reference>
<dbReference type="InterPro" id="IPR006439">
    <property type="entry name" value="HAD-SF_hydro_IA"/>
</dbReference>
<dbReference type="SUPFAM" id="SSF56784">
    <property type="entry name" value="HAD-like"/>
    <property type="match status" value="1"/>
</dbReference>
<dbReference type="InterPro" id="IPR036412">
    <property type="entry name" value="HAD-like_sf"/>
</dbReference>
<dbReference type="InterPro" id="IPR023214">
    <property type="entry name" value="HAD_sf"/>
</dbReference>
<name>A0A0F9QDF2_9ZZZZ</name>
<dbReference type="GO" id="GO:0006281">
    <property type="term" value="P:DNA repair"/>
    <property type="evidence" value="ECO:0007669"/>
    <property type="project" value="TreeGrafter"/>
</dbReference>
<evidence type="ECO:0008006" key="2">
    <source>
        <dbReference type="Google" id="ProtNLM"/>
    </source>
</evidence>
<dbReference type="SFLD" id="SFLDS00003">
    <property type="entry name" value="Haloacid_Dehalogenase"/>
    <property type="match status" value="1"/>
</dbReference>
<organism evidence="1">
    <name type="scientific">marine sediment metagenome</name>
    <dbReference type="NCBI Taxonomy" id="412755"/>
    <lineage>
        <taxon>unclassified sequences</taxon>
        <taxon>metagenomes</taxon>
        <taxon>ecological metagenomes</taxon>
    </lineage>
</organism>
<dbReference type="Gene3D" id="3.40.50.1000">
    <property type="entry name" value="HAD superfamily/HAD-like"/>
    <property type="match status" value="1"/>
</dbReference>
<dbReference type="GO" id="GO:0008967">
    <property type="term" value="F:phosphoglycolate phosphatase activity"/>
    <property type="evidence" value="ECO:0007669"/>
    <property type="project" value="TreeGrafter"/>
</dbReference>
<dbReference type="SFLD" id="SFLDG01129">
    <property type="entry name" value="C1.5:_HAD__Beta-PGM__Phosphata"/>
    <property type="match status" value="1"/>
</dbReference>
<dbReference type="InterPro" id="IPR050155">
    <property type="entry name" value="HAD-like_hydrolase_sf"/>
</dbReference>
<dbReference type="NCBIfam" id="TIGR01549">
    <property type="entry name" value="HAD-SF-IA-v1"/>
    <property type="match status" value="1"/>
</dbReference>
<comment type="caution">
    <text evidence="1">The sequence shown here is derived from an EMBL/GenBank/DDBJ whole genome shotgun (WGS) entry which is preliminary data.</text>
</comment>
<accession>A0A0F9QDF2</accession>
<protein>
    <recommendedName>
        <fullName evidence="2">HAD family hydrolase</fullName>
    </recommendedName>
</protein>
<dbReference type="PANTHER" id="PTHR43434">
    <property type="entry name" value="PHOSPHOGLYCOLATE PHOSPHATASE"/>
    <property type="match status" value="1"/>
</dbReference>
<dbReference type="PANTHER" id="PTHR43434:SF1">
    <property type="entry name" value="PHOSPHOGLYCOLATE PHOSPHATASE"/>
    <property type="match status" value="1"/>
</dbReference>
<dbReference type="AlphaFoldDB" id="A0A0F9QDF2"/>
<dbReference type="Gene3D" id="1.10.150.520">
    <property type="match status" value="1"/>
</dbReference>
<sequence length="238" mass="27680">MELLDMKKNIRGVYFDFFGTLVDSRHLLTNIWSNIAKRLGVEIAPDDSKILLGMQKQWVEINKLSKPFINLSREEVLKLDYIVLDAIGVKIKGSKDIIREEFSDVFLTGMNFCLYPGCKETLEQIQAMEIKIGVLTHASRKLCQIKMKELKILEFFDIFIHSEEFGYKKSEIEIYQIAMEAMGTMYPEKIIHIGDDVEMDVKMAQEIGMTPILFDPYMLYSIEDVITIRKLPEIMQYL</sequence>
<dbReference type="EMBL" id="LAZR01004156">
    <property type="protein sequence ID" value="KKN11251.1"/>
    <property type="molecule type" value="Genomic_DNA"/>
</dbReference>